<dbReference type="PANTHER" id="PTHR10161:SF14">
    <property type="entry name" value="TARTRATE-RESISTANT ACID PHOSPHATASE TYPE 5"/>
    <property type="match status" value="1"/>
</dbReference>
<dbReference type="GO" id="GO:0019867">
    <property type="term" value="C:outer membrane"/>
    <property type="evidence" value="ECO:0007669"/>
    <property type="project" value="InterPro"/>
</dbReference>
<dbReference type="InterPro" id="IPR004843">
    <property type="entry name" value="Calcineurin-like_PHP"/>
</dbReference>
<comment type="subcellular location">
    <subcellularLocation>
        <location evidence="1">Membrane</location>
    </subcellularLocation>
</comment>
<name>A0A239IEI2_EKHLU</name>
<dbReference type="InterPro" id="IPR029052">
    <property type="entry name" value="Metallo-depent_PP-like"/>
</dbReference>
<evidence type="ECO:0000256" key="1">
    <source>
        <dbReference type="ARBA" id="ARBA00004370"/>
    </source>
</evidence>
<keyword evidence="4" id="KW-0472">Membrane</keyword>
<keyword evidence="8" id="KW-1185">Reference proteome</keyword>
<dbReference type="PANTHER" id="PTHR10161">
    <property type="entry name" value="TARTRATE-RESISTANT ACID PHOSPHATASE TYPE 5"/>
    <property type="match status" value="1"/>
</dbReference>
<evidence type="ECO:0000259" key="5">
    <source>
        <dbReference type="Pfam" id="PF00149"/>
    </source>
</evidence>
<gene>
    <name evidence="7" type="ORF">SAMN05421640_1624</name>
</gene>
<feature type="domain" description="Calcineurin-like phosphoesterase" evidence="5">
    <location>
        <begin position="19"/>
        <end position="215"/>
    </location>
</feature>
<evidence type="ECO:0000313" key="8">
    <source>
        <dbReference type="Proteomes" id="UP000198393"/>
    </source>
</evidence>
<evidence type="ECO:0000313" key="7">
    <source>
        <dbReference type="EMBL" id="SNS91842.1"/>
    </source>
</evidence>
<evidence type="ECO:0000259" key="6">
    <source>
        <dbReference type="Pfam" id="PF01103"/>
    </source>
</evidence>
<dbReference type="RefSeq" id="WP_089356370.1">
    <property type="nucleotide sequence ID" value="NZ_FZPD01000003.1"/>
</dbReference>
<protein>
    <submittedName>
        <fullName evidence="7">Calcineurin-like phosphoesterase</fullName>
    </submittedName>
</protein>
<dbReference type="Gene3D" id="2.40.160.50">
    <property type="entry name" value="membrane protein fhac: a member of the omp85/tpsb transporter family"/>
    <property type="match status" value="1"/>
</dbReference>
<accession>A0A239IEI2</accession>
<reference evidence="7 8" key="1">
    <citation type="submission" date="2017-06" db="EMBL/GenBank/DDBJ databases">
        <authorList>
            <person name="Kim H.J."/>
            <person name="Triplett B.A."/>
        </authorList>
    </citation>
    <scope>NUCLEOTIDE SEQUENCE [LARGE SCALE GENOMIC DNA]</scope>
    <source>
        <strain evidence="7 8">DSM 19307</strain>
    </source>
</reference>
<evidence type="ECO:0000256" key="4">
    <source>
        <dbReference type="ARBA" id="ARBA00023136"/>
    </source>
</evidence>
<dbReference type="InterPro" id="IPR051558">
    <property type="entry name" value="Metallophosphoesterase_PAP"/>
</dbReference>
<evidence type="ECO:0000256" key="3">
    <source>
        <dbReference type="ARBA" id="ARBA00022801"/>
    </source>
</evidence>
<keyword evidence="3" id="KW-0378">Hydrolase</keyword>
<organism evidence="7 8">
    <name type="scientific">Ekhidna lutea</name>
    <dbReference type="NCBI Taxonomy" id="447679"/>
    <lineage>
        <taxon>Bacteria</taxon>
        <taxon>Pseudomonadati</taxon>
        <taxon>Bacteroidota</taxon>
        <taxon>Cytophagia</taxon>
        <taxon>Cytophagales</taxon>
        <taxon>Reichenbachiellaceae</taxon>
        <taxon>Ekhidna</taxon>
    </lineage>
</organism>
<evidence type="ECO:0000256" key="2">
    <source>
        <dbReference type="ARBA" id="ARBA00022729"/>
    </source>
</evidence>
<dbReference type="SUPFAM" id="SSF56300">
    <property type="entry name" value="Metallo-dependent phosphatases"/>
    <property type="match status" value="1"/>
</dbReference>
<keyword evidence="2" id="KW-0732">Signal</keyword>
<dbReference type="AlphaFoldDB" id="A0A239IEI2"/>
<dbReference type="GO" id="GO:0016787">
    <property type="term" value="F:hydrolase activity"/>
    <property type="evidence" value="ECO:0007669"/>
    <property type="project" value="UniProtKB-KW"/>
</dbReference>
<dbReference type="Pfam" id="PF00149">
    <property type="entry name" value="Metallophos"/>
    <property type="match status" value="1"/>
</dbReference>
<dbReference type="EMBL" id="FZPD01000003">
    <property type="protein sequence ID" value="SNS91842.1"/>
    <property type="molecule type" value="Genomic_DNA"/>
</dbReference>
<feature type="domain" description="Bacterial surface antigen (D15)" evidence="6">
    <location>
        <begin position="894"/>
        <end position="1189"/>
    </location>
</feature>
<dbReference type="Proteomes" id="UP000198393">
    <property type="component" value="Unassembled WGS sequence"/>
</dbReference>
<dbReference type="Gene3D" id="3.60.21.10">
    <property type="match status" value="1"/>
</dbReference>
<proteinExistence type="predicted"/>
<dbReference type="InterPro" id="IPR000184">
    <property type="entry name" value="Bac_surfAg_D15"/>
</dbReference>
<sequence>MRQLVFLFILFPAILFGQKVYLIGDAGEPKDQDKNLVLLKEKVAYATPEDYLIFLGDNLYPKGLPEKEHPEREELEQKLISQLDVMKVFPGKAYMVPGNHDWAQGRNYGWERALNMERFVQDYQEGTDAFHPTGGCPGPIEIPMNDKSTLIILNTQYFLHGWDKPDEDDNCENKSAIEALEDLKTIVRRNKGKHILIAAHHPIFTYGEHHGNFSFKDQMKPPVLGSLQPLFRRLIGNIQDVTHPKYRAIMKQVISAMNEAESVVYAAGHEHSLQFIQQEGHHFIVSGSGSKTTHVKQGKGSLFAKSEQGFAVLTLENSGKASVEYWGVDGGLLYEKEVYSKQLQKSIENINMPDFSDSTITVVASKKYEGKEGKDFWLGANYRDVWNTPVEVDVFDLGVERGGLEVVKKGGGMQTKSLRLSAKDEKEYVLRSIEKYPENAIPTALQKTFAQDIVEDQISASHPYAAFIIPPLAEAAHIYHTNPKPVYIPDDPRLGQFRSTFAGTLALYEERPNEAASRDAHFGGGEDIDGTDTVIENLKEDNDNAVDQNFVVRNRLFDMWIGDWDRHDDQWRWAQIDQENGNLYRPIPRDRDQAFFINEGIIPKLAARKWALPKIEGFDEEVDWAPGISQNARFFDRTFMNEPDWNDWLEQIDFLQKNLTDEVIDQAISLWPEQIQSLTGDRIRTGLQARRANMESYARELYLFLSKEVEVTGSDKHEYFLVEHLTPSETKVTVRKRKKDGEVEHVIYERIFKSDETKEVRLYGFDGEDVFEVKGQSSKIKVRIIGGTDKDLIINGNADEKLKKVKVYDRYKSTRVQGNSKGILKLSNDPAINRYNRKAFQYDVLMPLVTAALNPDDGIFLGGGFSYTKHGWRKEPFAAKHSFKAIGAFETGSYQFDYTGDYTDVLGKWDLNTSLLWQEPFFVNNFFGISNESEFLMDQFVAPDDDPIDYYRVRMDRLELNAGLSRNVGAKAKFYLSSGYKSVEVEASDNRFITDQPSDGNDFKENQYARFKTGISFDSRDSKVLTTAGMTAFAEVEHLEAITDFSESSTRLSAEWAFYLTAKLPSRLVIANRLGASHITSDQFDFFNANILGGRTNLRGFRRTRFYGETSFYHNLDLRLKLASFRSYIFPGQFGLLAFHDTGRVWVDGEDSDEWHAGKGFGLWISPLNTLVLNFNYAFGEEENLPTFSMSFFF</sequence>
<dbReference type="Pfam" id="PF01103">
    <property type="entry name" value="Omp85"/>
    <property type="match status" value="1"/>
</dbReference>
<dbReference type="OrthoDB" id="333971at2"/>